<evidence type="ECO:0000256" key="6">
    <source>
        <dbReference type="ARBA" id="ARBA00022438"/>
    </source>
</evidence>
<keyword evidence="8" id="KW-0479">Metal-binding</keyword>
<evidence type="ECO:0000256" key="4">
    <source>
        <dbReference type="ARBA" id="ARBA00012564"/>
    </source>
</evidence>
<evidence type="ECO:0000256" key="12">
    <source>
        <dbReference type="SAM" id="SignalP"/>
    </source>
</evidence>
<evidence type="ECO:0000256" key="5">
    <source>
        <dbReference type="ARBA" id="ARBA00015611"/>
    </source>
</evidence>
<keyword evidence="10" id="KW-0862">Zinc</keyword>
<keyword evidence="7" id="KW-0645">Protease</keyword>
<dbReference type="PANTHER" id="PTHR11533">
    <property type="entry name" value="PROTEASE M1 ZINC METALLOPROTEASE"/>
    <property type="match status" value="1"/>
</dbReference>
<dbReference type="GO" id="GO:0016020">
    <property type="term" value="C:membrane"/>
    <property type="evidence" value="ECO:0007669"/>
    <property type="project" value="TreeGrafter"/>
</dbReference>
<dbReference type="GO" id="GO:0070006">
    <property type="term" value="F:metalloaminopeptidase activity"/>
    <property type="evidence" value="ECO:0007669"/>
    <property type="project" value="TreeGrafter"/>
</dbReference>
<dbReference type="Pfam" id="PF01433">
    <property type="entry name" value="Peptidase_M1"/>
    <property type="match status" value="1"/>
</dbReference>
<evidence type="ECO:0000256" key="2">
    <source>
        <dbReference type="ARBA" id="ARBA00001947"/>
    </source>
</evidence>
<organism evidence="15 16">
    <name type="scientific">Parafilimonas terrae</name>
    <dbReference type="NCBI Taxonomy" id="1465490"/>
    <lineage>
        <taxon>Bacteria</taxon>
        <taxon>Pseudomonadati</taxon>
        <taxon>Bacteroidota</taxon>
        <taxon>Chitinophagia</taxon>
        <taxon>Chitinophagales</taxon>
        <taxon>Chitinophagaceae</taxon>
        <taxon>Parafilimonas</taxon>
    </lineage>
</organism>
<evidence type="ECO:0000259" key="14">
    <source>
        <dbReference type="Pfam" id="PF17900"/>
    </source>
</evidence>
<keyword evidence="9" id="KW-0378">Hydrolase</keyword>
<dbReference type="OrthoDB" id="100605at2"/>
<feature type="domain" description="Aminopeptidase N-like N-terminal" evidence="14">
    <location>
        <begin position="57"/>
        <end position="219"/>
    </location>
</feature>
<evidence type="ECO:0000256" key="1">
    <source>
        <dbReference type="ARBA" id="ARBA00000098"/>
    </source>
</evidence>
<feature type="signal peptide" evidence="12">
    <location>
        <begin position="1"/>
        <end position="30"/>
    </location>
</feature>
<dbReference type="RefSeq" id="WP_090661696.1">
    <property type="nucleotide sequence ID" value="NZ_FOXQ01000013.1"/>
</dbReference>
<dbReference type="GO" id="GO:0016285">
    <property type="term" value="F:alanyl aminopeptidase activity"/>
    <property type="evidence" value="ECO:0007669"/>
    <property type="project" value="UniProtKB-EC"/>
</dbReference>
<evidence type="ECO:0000256" key="7">
    <source>
        <dbReference type="ARBA" id="ARBA00022670"/>
    </source>
</evidence>
<dbReference type="CDD" id="cd09602">
    <property type="entry name" value="M1_APN"/>
    <property type="match status" value="1"/>
</dbReference>
<dbReference type="InterPro" id="IPR014782">
    <property type="entry name" value="Peptidase_M1_dom"/>
</dbReference>
<dbReference type="InterPro" id="IPR042097">
    <property type="entry name" value="Aminopeptidase_N-like_N_sf"/>
</dbReference>
<dbReference type="EC" id="3.4.11.2" evidence="4"/>
<evidence type="ECO:0000256" key="11">
    <source>
        <dbReference type="ARBA" id="ARBA00023049"/>
    </source>
</evidence>
<proteinExistence type="inferred from homology"/>
<evidence type="ECO:0000256" key="3">
    <source>
        <dbReference type="ARBA" id="ARBA00010136"/>
    </source>
</evidence>
<dbReference type="InterPro" id="IPR027268">
    <property type="entry name" value="Peptidase_M4/M1_CTD_sf"/>
</dbReference>
<keyword evidence="6 15" id="KW-0031">Aminopeptidase</keyword>
<dbReference type="GO" id="GO:0042277">
    <property type="term" value="F:peptide binding"/>
    <property type="evidence" value="ECO:0007669"/>
    <property type="project" value="TreeGrafter"/>
</dbReference>
<accession>A0A1I5YM49</accession>
<keyword evidence="16" id="KW-1185">Reference proteome</keyword>
<dbReference type="InterPro" id="IPR050344">
    <property type="entry name" value="Peptidase_M1_aminopeptidases"/>
</dbReference>
<dbReference type="GO" id="GO:0006508">
    <property type="term" value="P:proteolysis"/>
    <property type="evidence" value="ECO:0007669"/>
    <property type="project" value="UniProtKB-KW"/>
</dbReference>
<dbReference type="EMBL" id="FOXQ01000013">
    <property type="protein sequence ID" value="SFQ45220.1"/>
    <property type="molecule type" value="Genomic_DNA"/>
</dbReference>
<keyword evidence="11" id="KW-0482">Metalloprotease</keyword>
<comment type="catalytic activity">
    <reaction evidence="1">
        <text>Release of an N-terminal amino acid, Xaa-|-Yaa- from a peptide, amide or arylamide. Xaa is preferably Ala, but may be most amino acids including Pro (slow action). When a terminal hydrophobic residue is followed by a prolyl residue, the two may be released as an intact Xaa-Pro dipeptide.</text>
        <dbReference type="EC" id="3.4.11.2"/>
    </reaction>
</comment>
<dbReference type="Gene3D" id="1.10.390.10">
    <property type="entry name" value="Neutral Protease Domain 2"/>
    <property type="match status" value="1"/>
</dbReference>
<evidence type="ECO:0000256" key="10">
    <source>
        <dbReference type="ARBA" id="ARBA00022833"/>
    </source>
</evidence>
<gene>
    <name evidence="15" type="ORF">SAMN05444277_11319</name>
</gene>
<keyword evidence="12" id="KW-0732">Signal</keyword>
<dbReference type="PRINTS" id="PR00756">
    <property type="entry name" value="ALADIPTASE"/>
</dbReference>
<dbReference type="InterPro" id="IPR045357">
    <property type="entry name" value="Aminopeptidase_N-like_N"/>
</dbReference>
<dbReference type="GO" id="GO:0008270">
    <property type="term" value="F:zinc ion binding"/>
    <property type="evidence" value="ECO:0007669"/>
    <property type="project" value="InterPro"/>
</dbReference>
<comment type="similarity">
    <text evidence="3">Belongs to the peptidase M1 family.</text>
</comment>
<name>A0A1I5YM49_9BACT</name>
<dbReference type="Gene3D" id="2.60.40.1730">
    <property type="entry name" value="tricorn interacting facor f3 domain"/>
    <property type="match status" value="1"/>
</dbReference>
<dbReference type="SUPFAM" id="SSF63737">
    <property type="entry name" value="Leukotriene A4 hydrolase N-terminal domain"/>
    <property type="match status" value="1"/>
</dbReference>
<evidence type="ECO:0000259" key="13">
    <source>
        <dbReference type="Pfam" id="PF01433"/>
    </source>
</evidence>
<feature type="domain" description="Peptidase M1 membrane alanine aminopeptidase" evidence="13">
    <location>
        <begin position="262"/>
        <end position="473"/>
    </location>
</feature>
<dbReference type="InterPro" id="IPR001930">
    <property type="entry name" value="Peptidase_M1"/>
</dbReference>
<dbReference type="GO" id="GO:0043171">
    <property type="term" value="P:peptide catabolic process"/>
    <property type="evidence" value="ECO:0007669"/>
    <property type="project" value="TreeGrafter"/>
</dbReference>
<dbReference type="GO" id="GO:0005737">
    <property type="term" value="C:cytoplasm"/>
    <property type="evidence" value="ECO:0007669"/>
    <property type="project" value="TreeGrafter"/>
</dbReference>
<dbReference type="AlphaFoldDB" id="A0A1I5YM49"/>
<evidence type="ECO:0000313" key="16">
    <source>
        <dbReference type="Proteomes" id="UP000199031"/>
    </source>
</evidence>
<dbReference type="GO" id="GO:0005615">
    <property type="term" value="C:extracellular space"/>
    <property type="evidence" value="ECO:0007669"/>
    <property type="project" value="TreeGrafter"/>
</dbReference>
<reference evidence="15 16" key="1">
    <citation type="submission" date="2016-10" db="EMBL/GenBank/DDBJ databases">
        <authorList>
            <person name="de Groot N.N."/>
        </authorList>
    </citation>
    <scope>NUCLEOTIDE SEQUENCE [LARGE SCALE GENOMIC DNA]</scope>
    <source>
        <strain evidence="15 16">DSM 28286</strain>
    </source>
</reference>
<feature type="chain" id="PRO_5011584445" description="Aminopeptidase N" evidence="12">
    <location>
        <begin position="31"/>
        <end position="870"/>
    </location>
</feature>
<dbReference type="SUPFAM" id="SSF55486">
    <property type="entry name" value="Metalloproteases ('zincins'), catalytic domain"/>
    <property type="match status" value="1"/>
</dbReference>
<evidence type="ECO:0000313" key="15">
    <source>
        <dbReference type="EMBL" id="SFQ45220.1"/>
    </source>
</evidence>
<comment type="cofactor">
    <cofactor evidence="2">
        <name>Zn(2+)</name>
        <dbReference type="ChEBI" id="CHEBI:29105"/>
    </cofactor>
</comment>
<dbReference type="Proteomes" id="UP000199031">
    <property type="component" value="Unassembled WGS sequence"/>
</dbReference>
<protein>
    <recommendedName>
        <fullName evidence="5">Aminopeptidase N</fullName>
        <ecNumber evidence="4">3.4.11.2</ecNumber>
    </recommendedName>
</protein>
<evidence type="ECO:0000256" key="9">
    <source>
        <dbReference type="ARBA" id="ARBA00022801"/>
    </source>
</evidence>
<dbReference type="STRING" id="1465490.SAMN05444277_11319"/>
<dbReference type="PANTHER" id="PTHR11533:SF174">
    <property type="entry name" value="PUROMYCIN-SENSITIVE AMINOPEPTIDASE-RELATED"/>
    <property type="match status" value="1"/>
</dbReference>
<evidence type="ECO:0000256" key="8">
    <source>
        <dbReference type="ARBA" id="ARBA00022723"/>
    </source>
</evidence>
<sequence length="870" mass="98155">MNKPCIFFFPKLLYCCLIAVIFVNCKPDHAITADTSVSDPGISFSLAQKRKALLNNIHYTIAVHIPAEAENAVSGEETIAFDLTNTNDSLLIDFKNDSSHVKLLKVNGKDAAVILRNEHIFIPPHLLKKGSNDIKINFIAGNEALTRKPEFMYTLFVPERARTFMPCFDQPDLKAVFTVKATVPSGWTAVSNGAVQNTNMRRNEKTYSFKTSDTISTYLFSIVAGKFERAAKKFNDTLINLYYRETDTAKLHYSIDTILQLQYAALQFMEKYTGIPYPFQKLDIIAVPDFQFGGMEHVGAIDYNASSLFLDKSATQSQRLGRLKLLSHEMAHAWFGDLVTMKWFNDVWMKEVFANFMADKIADELMPDDKSNFRFMLDHYPSAYSVDRTEGTHPIRQQLDNLNQAGLLYGAIIYDKAPIVLRQLEKLVGKDIFQKGAQEYLKTYAYKNAGWPDLITIMNKSGNKDITAWNDTWINGQGRPVISYAMGTANDVYTQFVIAQAGEGGKPGLWGQQFSMAFVYEDSVKILPVNMDGKSVALKAAEKIKQPSFILFNALGNGYGLFPADKNMPANLHLLKNPLMRLSGYINLYENVLNGSALTPHEFLNTCIKSLSTEKEELIVNLLSGQFSTIYWQFLLPAERDSIAAGMEASVWQSMLYADNAAKKRILFLLYKNIAVTKPAAENIFHVWQIQKAPQGVLLTPDDYTSMAADLAIRQYPNADTILAAQLSRITDADRKARFKYLLPSLSNNANTRDSFFNSLSVKTNRMNEAWLLTALSYLHHPLRIAYSEKYLPQTLEWLADVQQTGSVFFAMRWLNTSFGSYQSQSAADMVHSFLEKNPDYNPILKRKILQATDMLFRAEKITLHISATG</sequence>
<dbReference type="Pfam" id="PF17900">
    <property type="entry name" value="Peptidase_M1_N"/>
    <property type="match status" value="1"/>
</dbReference>